<keyword evidence="2" id="KW-1185">Reference proteome</keyword>
<comment type="caution">
    <text evidence="1">The sequence shown here is derived from an EMBL/GenBank/DDBJ whole genome shotgun (WGS) entry which is preliminary data.</text>
</comment>
<reference evidence="1" key="1">
    <citation type="journal article" date="2019" name="bioRxiv">
        <title>The Genome of the Zebra Mussel, Dreissena polymorpha: A Resource for Invasive Species Research.</title>
        <authorList>
            <person name="McCartney M.A."/>
            <person name="Auch B."/>
            <person name="Kono T."/>
            <person name="Mallez S."/>
            <person name="Zhang Y."/>
            <person name="Obille A."/>
            <person name="Becker A."/>
            <person name="Abrahante J.E."/>
            <person name="Garbe J."/>
            <person name="Badalamenti J.P."/>
            <person name="Herman A."/>
            <person name="Mangelson H."/>
            <person name="Liachko I."/>
            <person name="Sullivan S."/>
            <person name="Sone E.D."/>
            <person name="Koren S."/>
            <person name="Silverstein K.A.T."/>
            <person name="Beckman K.B."/>
            <person name="Gohl D.M."/>
        </authorList>
    </citation>
    <scope>NUCLEOTIDE SEQUENCE</scope>
    <source>
        <strain evidence="1">Duluth1</strain>
        <tissue evidence="1">Whole animal</tissue>
    </source>
</reference>
<evidence type="ECO:0000313" key="1">
    <source>
        <dbReference type="EMBL" id="KAH3784554.1"/>
    </source>
</evidence>
<gene>
    <name evidence="1" type="ORF">DPMN_162512</name>
</gene>
<protein>
    <submittedName>
        <fullName evidence="1">Uncharacterized protein</fullName>
    </submittedName>
</protein>
<reference evidence="1" key="2">
    <citation type="submission" date="2020-11" db="EMBL/GenBank/DDBJ databases">
        <authorList>
            <person name="McCartney M.A."/>
            <person name="Auch B."/>
            <person name="Kono T."/>
            <person name="Mallez S."/>
            <person name="Becker A."/>
            <person name="Gohl D.M."/>
            <person name="Silverstein K.A.T."/>
            <person name="Koren S."/>
            <person name="Bechman K.B."/>
            <person name="Herman A."/>
            <person name="Abrahante J.E."/>
            <person name="Garbe J."/>
        </authorList>
    </citation>
    <scope>NUCLEOTIDE SEQUENCE</scope>
    <source>
        <strain evidence="1">Duluth1</strain>
        <tissue evidence="1">Whole animal</tissue>
    </source>
</reference>
<name>A0A9D4EPP0_DREPO</name>
<dbReference type="EMBL" id="JAIWYP010000008">
    <property type="protein sequence ID" value="KAH3784554.1"/>
    <property type="molecule type" value="Genomic_DNA"/>
</dbReference>
<dbReference type="Proteomes" id="UP000828390">
    <property type="component" value="Unassembled WGS sequence"/>
</dbReference>
<dbReference type="AlphaFoldDB" id="A0A9D4EPP0"/>
<accession>A0A9D4EPP0</accession>
<organism evidence="1 2">
    <name type="scientific">Dreissena polymorpha</name>
    <name type="common">Zebra mussel</name>
    <name type="synonym">Mytilus polymorpha</name>
    <dbReference type="NCBI Taxonomy" id="45954"/>
    <lineage>
        <taxon>Eukaryota</taxon>
        <taxon>Metazoa</taxon>
        <taxon>Spiralia</taxon>
        <taxon>Lophotrochozoa</taxon>
        <taxon>Mollusca</taxon>
        <taxon>Bivalvia</taxon>
        <taxon>Autobranchia</taxon>
        <taxon>Heteroconchia</taxon>
        <taxon>Euheterodonta</taxon>
        <taxon>Imparidentia</taxon>
        <taxon>Neoheterodontei</taxon>
        <taxon>Myida</taxon>
        <taxon>Dreissenoidea</taxon>
        <taxon>Dreissenidae</taxon>
        <taxon>Dreissena</taxon>
    </lineage>
</organism>
<proteinExistence type="predicted"/>
<evidence type="ECO:0000313" key="2">
    <source>
        <dbReference type="Proteomes" id="UP000828390"/>
    </source>
</evidence>
<sequence>MSNEKELYSVNRRLFWRLMRNIGETKEIDNIIKTSYEGMTCIVIQVRLLSDTVEASE</sequence>